<proteinExistence type="predicted"/>
<accession>A0A0E9UHG7</accession>
<name>A0A0E9UHG7_ANGAN</name>
<reference evidence="1" key="1">
    <citation type="submission" date="2014-11" db="EMBL/GenBank/DDBJ databases">
        <authorList>
            <person name="Amaro Gonzalez C."/>
        </authorList>
    </citation>
    <scope>NUCLEOTIDE SEQUENCE</scope>
</reference>
<dbReference type="AlphaFoldDB" id="A0A0E9UHG7"/>
<sequence>MAFCASLYFSIPSFCSLFHPCLL</sequence>
<dbReference type="EMBL" id="GBXM01043892">
    <property type="protein sequence ID" value="JAH64685.1"/>
    <property type="molecule type" value="Transcribed_RNA"/>
</dbReference>
<reference evidence="1" key="2">
    <citation type="journal article" date="2015" name="Fish Shellfish Immunol.">
        <title>Early steps in the European eel (Anguilla anguilla)-Vibrio vulnificus interaction in the gills: Role of the RtxA13 toxin.</title>
        <authorList>
            <person name="Callol A."/>
            <person name="Pajuelo D."/>
            <person name="Ebbesson L."/>
            <person name="Teles M."/>
            <person name="MacKenzie S."/>
            <person name="Amaro C."/>
        </authorList>
    </citation>
    <scope>NUCLEOTIDE SEQUENCE</scope>
</reference>
<organism evidence="1">
    <name type="scientific">Anguilla anguilla</name>
    <name type="common">European freshwater eel</name>
    <name type="synonym">Muraena anguilla</name>
    <dbReference type="NCBI Taxonomy" id="7936"/>
    <lineage>
        <taxon>Eukaryota</taxon>
        <taxon>Metazoa</taxon>
        <taxon>Chordata</taxon>
        <taxon>Craniata</taxon>
        <taxon>Vertebrata</taxon>
        <taxon>Euteleostomi</taxon>
        <taxon>Actinopterygii</taxon>
        <taxon>Neopterygii</taxon>
        <taxon>Teleostei</taxon>
        <taxon>Anguilliformes</taxon>
        <taxon>Anguillidae</taxon>
        <taxon>Anguilla</taxon>
    </lineage>
</organism>
<protein>
    <submittedName>
        <fullName evidence="1">Uncharacterized protein</fullName>
    </submittedName>
</protein>
<evidence type="ECO:0000313" key="1">
    <source>
        <dbReference type="EMBL" id="JAH64685.1"/>
    </source>
</evidence>